<sequence length="520" mass="57786">MPIPTRSLSLREPRQQSTANIGRPTTAKTPLTATKNTTTAAAHRAPLNPTTSNENISNRPKSLLPVRDDVRSTSSSRVQQSQDRRLPQRGLKPPTKGPTQQEQPVPKATTVGRRQSLVRPSPLKITSSTKPAIGSTALKDVSGPPSPSKSSTASKQNGRPLSPKKTDMGPPPRPVRSASLRQPASSSSGTPMSSRGHARHRSQVLTPASSQTTKKLEPPLPSPTTPRAKGQFSTYQQHYSPKKAAAPSVAPASTAASTNIDPSLVPSSWPEIAALQTELLQLGLLHTSSLQQHAEWEIGAQTRLGKLYDSVAKDYHEVLTEEKERQRQLNGQVLHYWLNNCREHHDRQVFAEQIQVFSRVAQEVCDLTDSLGGRYLSLVQAFDTWFQEAEEIKTMRHYQEDVLDDVVFIDPLDNGWKEEVYAMTMRLELCLRQLQSLDVLGYGEVEQLESSTLLRVVKALDEMINMMVDELQAVRKIEADVVRAERQWVSQLTQHLSGTRPSEEERVPRAGMWRQLSLKS</sequence>
<feature type="compositionally biased region" description="Low complexity" evidence="1">
    <location>
        <begin position="176"/>
        <end position="194"/>
    </location>
</feature>
<protein>
    <submittedName>
        <fullName evidence="2">Uncharacterized protein</fullName>
    </submittedName>
</protein>
<feature type="compositionally biased region" description="Polar residues" evidence="1">
    <location>
        <begin position="203"/>
        <end position="213"/>
    </location>
</feature>
<dbReference type="EMBL" id="VCAU01000122">
    <property type="protein sequence ID" value="KAF9884440.1"/>
    <property type="molecule type" value="Genomic_DNA"/>
</dbReference>
<feature type="region of interest" description="Disordered" evidence="1">
    <location>
        <begin position="1"/>
        <end position="247"/>
    </location>
</feature>
<reference evidence="2" key="1">
    <citation type="journal article" date="2019" name="Beilstein J. Org. Chem.">
        <title>Nanangenines: drimane sesquiterpenoids as the dominant metabolite cohort of a novel Australian fungus, Aspergillus nanangensis.</title>
        <authorList>
            <person name="Lacey H.J."/>
            <person name="Gilchrist C.L.M."/>
            <person name="Crombie A."/>
            <person name="Kalaitzis J.A."/>
            <person name="Vuong D."/>
            <person name="Rutledge P.J."/>
            <person name="Turner P."/>
            <person name="Pitt J.I."/>
            <person name="Lacey E."/>
            <person name="Chooi Y.H."/>
            <person name="Piggott A.M."/>
        </authorList>
    </citation>
    <scope>NUCLEOTIDE SEQUENCE</scope>
    <source>
        <strain evidence="2">MST-FP2251</strain>
    </source>
</reference>
<evidence type="ECO:0000313" key="2">
    <source>
        <dbReference type="EMBL" id="KAF9884440.1"/>
    </source>
</evidence>
<feature type="compositionally biased region" description="Polar residues" evidence="1">
    <location>
        <begin position="48"/>
        <end position="60"/>
    </location>
</feature>
<reference evidence="2" key="2">
    <citation type="submission" date="2020-02" db="EMBL/GenBank/DDBJ databases">
        <authorList>
            <person name="Gilchrist C.L.M."/>
            <person name="Chooi Y.-H."/>
        </authorList>
    </citation>
    <scope>NUCLEOTIDE SEQUENCE</scope>
    <source>
        <strain evidence="2">MST-FP2251</strain>
    </source>
</reference>
<accession>A0AAD4GPG8</accession>
<dbReference type="Proteomes" id="UP001194746">
    <property type="component" value="Unassembled WGS sequence"/>
</dbReference>
<feature type="compositionally biased region" description="Low complexity" evidence="1">
    <location>
        <begin position="72"/>
        <end position="81"/>
    </location>
</feature>
<keyword evidence="3" id="KW-1185">Reference proteome</keyword>
<organism evidence="2 3">
    <name type="scientific">Aspergillus nanangensis</name>
    <dbReference type="NCBI Taxonomy" id="2582783"/>
    <lineage>
        <taxon>Eukaryota</taxon>
        <taxon>Fungi</taxon>
        <taxon>Dikarya</taxon>
        <taxon>Ascomycota</taxon>
        <taxon>Pezizomycotina</taxon>
        <taxon>Eurotiomycetes</taxon>
        <taxon>Eurotiomycetidae</taxon>
        <taxon>Eurotiales</taxon>
        <taxon>Aspergillaceae</taxon>
        <taxon>Aspergillus</taxon>
        <taxon>Aspergillus subgen. Circumdati</taxon>
    </lineage>
</organism>
<proteinExistence type="predicted"/>
<feature type="compositionally biased region" description="Low complexity" evidence="1">
    <location>
        <begin position="24"/>
        <end position="42"/>
    </location>
</feature>
<comment type="caution">
    <text evidence="2">The sequence shown here is derived from an EMBL/GenBank/DDBJ whole genome shotgun (WGS) entry which is preliminary data.</text>
</comment>
<evidence type="ECO:0000313" key="3">
    <source>
        <dbReference type="Proteomes" id="UP001194746"/>
    </source>
</evidence>
<gene>
    <name evidence="2" type="ORF">FE257_001771</name>
</gene>
<name>A0AAD4GPG8_ASPNN</name>
<evidence type="ECO:0000256" key="1">
    <source>
        <dbReference type="SAM" id="MobiDB-lite"/>
    </source>
</evidence>
<dbReference type="AlphaFoldDB" id="A0AAD4GPG8"/>